<evidence type="ECO:0000313" key="4">
    <source>
        <dbReference type="Proteomes" id="UP000652761"/>
    </source>
</evidence>
<dbReference type="AlphaFoldDB" id="A0A843TWZ1"/>
<keyword evidence="2" id="KW-0472">Membrane</keyword>
<keyword evidence="2" id="KW-0812">Transmembrane</keyword>
<evidence type="ECO:0000256" key="1">
    <source>
        <dbReference type="SAM" id="MobiDB-lite"/>
    </source>
</evidence>
<evidence type="ECO:0000313" key="3">
    <source>
        <dbReference type="EMBL" id="MQL77272.1"/>
    </source>
</evidence>
<keyword evidence="2" id="KW-1133">Transmembrane helix</keyword>
<feature type="transmembrane region" description="Helical" evidence="2">
    <location>
        <begin position="72"/>
        <end position="91"/>
    </location>
</feature>
<feature type="transmembrane region" description="Helical" evidence="2">
    <location>
        <begin position="97"/>
        <end position="118"/>
    </location>
</feature>
<accession>A0A843TWZ1</accession>
<evidence type="ECO:0000256" key="2">
    <source>
        <dbReference type="SAM" id="Phobius"/>
    </source>
</evidence>
<gene>
    <name evidence="3" type="ORF">Taro_009682</name>
</gene>
<feature type="region of interest" description="Disordered" evidence="1">
    <location>
        <begin position="296"/>
        <end position="315"/>
    </location>
</feature>
<proteinExistence type="predicted"/>
<name>A0A843TWZ1_COLES</name>
<feature type="non-terminal residue" evidence="3">
    <location>
        <position position="1"/>
    </location>
</feature>
<organism evidence="3 4">
    <name type="scientific">Colocasia esculenta</name>
    <name type="common">Wild taro</name>
    <name type="synonym">Arum esculentum</name>
    <dbReference type="NCBI Taxonomy" id="4460"/>
    <lineage>
        <taxon>Eukaryota</taxon>
        <taxon>Viridiplantae</taxon>
        <taxon>Streptophyta</taxon>
        <taxon>Embryophyta</taxon>
        <taxon>Tracheophyta</taxon>
        <taxon>Spermatophyta</taxon>
        <taxon>Magnoliopsida</taxon>
        <taxon>Liliopsida</taxon>
        <taxon>Araceae</taxon>
        <taxon>Aroideae</taxon>
        <taxon>Colocasieae</taxon>
        <taxon>Colocasia</taxon>
    </lineage>
</organism>
<keyword evidence="4" id="KW-1185">Reference proteome</keyword>
<dbReference type="Proteomes" id="UP000652761">
    <property type="component" value="Unassembled WGS sequence"/>
</dbReference>
<comment type="caution">
    <text evidence="3">The sequence shown here is derived from an EMBL/GenBank/DDBJ whole genome shotgun (WGS) entry which is preliminary data.</text>
</comment>
<sequence length="315" mass="34985">LQELPVSPHSRPPLLLWGNGGCPLTLVGSSTISFNLIVAFFSQNHLEAVWVQTSLYRTLLVVLQHEVLYMEYLAANFPGLVPLWAMLAGLLVEVAEVAIPVVPVVEVVVVVMVVVAVAPPFPIVDPDPEGDLMWQINVRGIACVYPHAFFSDLYCSSLLLPRAYSGTQALENLLSRDQQIRKECILWSKTLGKTPFVCLGHFFSRRFQGPYPSELLSFFYGDPHLFNTSFPLLFLHNFHLETRLVLPHLRQYAEAILYRYGSYMPLRLAPPVLSSSWSSDKIDSIAVGSTTGITPRKYGDSTTGGKSPNLVGVVR</sequence>
<protein>
    <submittedName>
        <fullName evidence="3">Uncharacterized protein</fullName>
    </submittedName>
</protein>
<dbReference type="EMBL" id="NMUH01000341">
    <property type="protein sequence ID" value="MQL77272.1"/>
    <property type="molecule type" value="Genomic_DNA"/>
</dbReference>
<reference evidence="3" key="1">
    <citation type="submission" date="2017-07" db="EMBL/GenBank/DDBJ databases">
        <title>Taro Niue Genome Assembly and Annotation.</title>
        <authorList>
            <person name="Atibalentja N."/>
            <person name="Keating K."/>
            <person name="Fields C.J."/>
        </authorList>
    </citation>
    <scope>NUCLEOTIDE SEQUENCE</scope>
    <source>
        <strain evidence="3">Niue_2</strain>
        <tissue evidence="3">Leaf</tissue>
    </source>
</reference>